<dbReference type="EMBL" id="MHOB01000035">
    <property type="protein sequence ID" value="OGZ57071.1"/>
    <property type="molecule type" value="Genomic_DNA"/>
</dbReference>
<sequence>MILALQGGNFKRVIELCRTCKKTRSGKLISFEDAFKWIQEENKLPRRTGVKKFVPSEKQKEAILCISQDFRNNFVHFVPQTWFIDIKKFPETFKSCLGIIRFCLFESGSIPLLESEKKPYGDLLVKIDTCLNKKMKAPRLAARTEK</sequence>
<evidence type="ECO:0000313" key="1">
    <source>
        <dbReference type="EMBL" id="OGZ57071.1"/>
    </source>
</evidence>
<evidence type="ECO:0000313" key="2">
    <source>
        <dbReference type="Proteomes" id="UP000178996"/>
    </source>
</evidence>
<comment type="caution">
    <text evidence="1">The sequence shown here is derived from an EMBL/GenBank/DDBJ whole genome shotgun (WGS) entry which is preliminary data.</text>
</comment>
<dbReference type="Proteomes" id="UP000178996">
    <property type="component" value="Unassembled WGS sequence"/>
</dbReference>
<dbReference type="AlphaFoldDB" id="A0A1G2H4D8"/>
<accession>A0A1G2H4D8</accession>
<organism evidence="1 2">
    <name type="scientific">Candidatus Ryanbacteria bacterium RIFCSPLOWO2_12_FULL_47_9c</name>
    <dbReference type="NCBI Taxonomy" id="1802131"/>
    <lineage>
        <taxon>Bacteria</taxon>
        <taxon>Candidatus Ryaniibacteriota</taxon>
    </lineage>
</organism>
<gene>
    <name evidence="1" type="ORF">A3G60_01970</name>
</gene>
<proteinExistence type="predicted"/>
<reference evidence="1 2" key="1">
    <citation type="journal article" date="2016" name="Nat. Commun.">
        <title>Thousands of microbial genomes shed light on interconnected biogeochemical processes in an aquifer system.</title>
        <authorList>
            <person name="Anantharaman K."/>
            <person name="Brown C.T."/>
            <person name="Hug L.A."/>
            <person name="Sharon I."/>
            <person name="Castelle C.J."/>
            <person name="Probst A.J."/>
            <person name="Thomas B.C."/>
            <person name="Singh A."/>
            <person name="Wilkins M.J."/>
            <person name="Karaoz U."/>
            <person name="Brodie E.L."/>
            <person name="Williams K.H."/>
            <person name="Hubbard S.S."/>
            <person name="Banfield J.F."/>
        </authorList>
    </citation>
    <scope>NUCLEOTIDE SEQUENCE [LARGE SCALE GENOMIC DNA]</scope>
</reference>
<protein>
    <submittedName>
        <fullName evidence="1">Uncharacterized protein</fullName>
    </submittedName>
</protein>
<name>A0A1G2H4D8_9BACT</name>